<dbReference type="EMBL" id="JACOOK010000001">
    <property type="protein sequence ID" value="MBC5615630.1"/>
    <property type="molecule type" value="Genomic_DNA"/>
</dbReference>
<protein>
    <submittedName>
        <fullName evidence="3">Family 78 glycoside hydrolase catalytic domain</fullName>
    </submittedName>
</protein>
<sequence>MRLSAFFIFTAIFFASTVAGRNVPFSTEQKITGLYPPVSGVLSGKPVPESPDPLVAYRWTNPRASDGLESYLLTPVSVGIDRPENVKRIGKKTAAIRVDGPCDLMFDFGRVSAGWLEFDSDDLDGEVEMSISEYTEPAVLNAGAQHPHKTAVPVRYGNTYRLELNTELYEGVRYGWIHVRSLRRPATISAVRLVCQTKPANYEGSFRCSDPTLTRIWYTGAYTVKLNLLKEYFGAILMERSDRHSWTGDAHPSQAASMVAFGNYDFVKQNLYYTSTQFNGIAGYSLYWVLSLIDYYNYTGDRQTLDSLTDNACKKLDVAYAHYGTNPDLQFHGWDERLGAGFENPNCDESQNTYKMLSIRAWNEFAAAMDACGRSDLAAKYRAYVDEKSRELRDAGGWYDSFGIFAASDAVNAGFTNSGERQGLWRTAFTDRQQRLSYSPFNQYFVIQAMARMGRYPEALTTIDDCWGGQLRYGGTTFFEVYRPSWNDALAPNGAPVNNQCGYTSFTHPWSAGVTKWLTEEILGVKPVLPGFGRFLIAPHLSERVASVEGCVPTLHGTIRVAFDIKTGKGRITVPDGTVAAVGIPKTGRVVRRVSFDGKEMPPAARQDDDFVYYEGIVAGDYRLRVEYDGALQPVPQEAFSYACSQPVVQDSLTRGDWKGKYGSRGYILCSYDGAGNDRVNLPDFTDSVVSAKIGARLIASETDDPRALASDRSGDPFRRLGAAVTLDPLPCNQTMTFDLYNNRNCPYRVALYFVDWEREGRRSAIEVFDLKDKRLLMPVRFVENYGEGRYVILQLDRPVRLRVDQVRGTNASLSGIFFD</sequence>
<comment type="caution">
    <text evidence="3">The sequence shown here is derived from an EMBL/GenBank/DDBJ whole genome shotgun (WGS) entry which is preliminary data.</text>
</comment>
<dbReference type="Gene3D" id="1.50.10.10">
    <property type="match status" value="1"/>
</dbReference>
<dbReference type="InterPro" id="IPR008928">
    <property type="entry name" value="6-hairpin_glycosidase_sf"/>
</dbReference>
<evidence type="ECO:0000259" key="2">
    <source>
        <dbReference type="Pfam" id="PF17390"/>
    </source>
</evidence>
<name>A0ABR7CK71_9BACT</name>
<keyword evidence="4" id="KW-1185">Reference proteome</keyword>
<evidence type="ECO:0000313" key="4">
    <source>
        <dbReference type="Proteomes" id="UP000636891"/>
    </source>
</evidence>
<dbReference type="PANTHER" id="PTHR34987">
    <property type="entry name" value="C, PUTATIVE (AFU_ORTHOLOGUE AFUA_3G02880)-RELATED"/>
    <property type="match status" value="1"/>
</dbReference>
<feature type="chain" id="PRO_5047523932" evidence="1">
    <location>
        <begin position="20"/>
        <end position="820"/>
    </location>
</feature>
<gene>
    <name evidence="3" type="ORF">H8S08_01170</name>
</gene>
<dbReference type="GO" id="GO:0016787">
    <property type="term" value="F:hydrolase activity"/>
    <property type="evidence" value="ECO:0007669"/>
    <property type="project" value="UniProtKB-KW"/>
</dbReference>
<dbReference type="Gene3D" id="2.60.420.10">
    <property type="entry name" value="Maltose phosphorylase, domain 3"/>
    <property type="match status" value="1"/>
</dbReference>
<dbReference type="Proteomes" id="UP000636891">
    <property type="component" value="Unassembled WGS sequence"/>
</dbReference>
<dbReference type="InterPro" id="IPR012341">
    <property type="entry name" value="6hp_glycosidase-like_sf"/>
</dbReference>
<dbReference type="RefSeq" id="WP_118458312.1">
    <property type="nucleotide sequence ID" value="NZ_JACOOK010000001.1"/>
</dbReference>
<feature type="domain" description="Alpha-L-rhamnosidase C-terminal" evidence="2">
    <location>
        <begin position="524"/>
        <end position="590"/>
    </location>
</feature>
<evidence type="ECO:0000256" key="1">
    <source>
        <dbReference type="SAM" id="SignalP"/>
    </source>
</evidence>
<feature type="signal peptide" evidence="1">
    <location>
        <begin position="1"/>
        <end position="19"/>
    </location>
</feature>
<proteinExistence type="predicted"/>
<organism evidence="3 4">
    <name type="scientific">Alistipes hominis</name>
    <dbReference type="NCBI Taxonomy" id="2763015"/>
    <lineage>
        <taxon>Bacteria</taxon>
        <taxon>Pseudomonadati</taxon>
        <taxon>Bacteroidota</taxon>
        <taxon>Bacteroidia</taxon>
        <taxon>Bacteroidales</taxon>
        <taxon>Rikenellaceae</taxon>
        <taxon>Alistipes</taxon>
    </lineage>
</organism>
<accession>A0ABR7CK71</accession>
<dbReference type="PANTHER" id="PTHR34987:SF4">
    <property type="entry name" value="ALPHA-L-RHAMNOSIDASE C-TERMINAL DOMAIN-CONTAINING PROTEIN"/>
    <property type="match status" value="1"/>
</dbReference>
<keyword evidence="1" id="KW-0732">Signal</keyword>
<dbReference type="Pfam" id="PF17390">
    <property type="entry name" value="Bac_rhamnosid_C"/>
    <property type="match status" value="1"/>
</dbReference>
<reference evidence="3 4" key="1">
    <citation type="submission" date="2020-08" db="EMBL/GenBank/DDBJ databases">
        <title>Genome public.</title>
        <authorList>
            <person name="Liu C."/>
            <person name="Sun Q."/>
        </authorList>
    </citation>
    <scope>NUCLEOTIDE SEQUENCE [LARGE SCALE GENOMIC DNA]</scope>
    <source>
        <strain evidence="3 4">New-7</strain>
    </source>
</reference>
<dbReference type="SUPFAM" id="SSF48208">
    <property type="entry name" value="Six-hairpin glycosidases"/>
    <property type="match status" value="1"/>
</dbReference>
<evidence type="ECO:0000313" key="3">
    <source>
        <dbReference type="EMBL" id="MBC5615630.1"/>
    </source>
</evidence>
<dbReference type="InterPro" id="IPR035398">
    <property type="entry name" value="Bac_rhamnosid_C"/>
</dbReference>
<keyword evidence="3" id="KW-0378">Hydrolase</keyword>